<dbReference type="PATRIC" id="fig|1035195.3.peg.2523"/>
<dbReference type="Gene3D" id="3.40.50.1000">
    <property type="entry name" value="HAD superfamily/HAD-like"/>
    <property type="match status" value="1"/>
</dbReference>
<accession>L1M8B3</accession>
<proteinExistence type="predicted"/>
<dbReference type="STRING" id="1035195.HMPREF9997_02814"/>
<dbReference type="GO" id="GO:0016791">
    <property type="term" value="F:phosphatase activity"/>
    <property type="evidence" value="ECO:0007669"/>
    <property type="project" value="TreeGrafter"/>
</dbReference>
<dbReference type="SUPFAM" id="SSF56784">
    <property type="entry name" value="HAD-like"/>
    <property type="match status" value="1"/>
</dbReference>
<dbReference type="Proteomes" id="UP000010445">
    <property type="component" value="Unassembled WGS sequence"/>
</dbReference>
<dbReference type="AlphaFoldDB" id="L1M8B3"/>
<comment type="caution">
    <text evidence="1">The sequence shown here is derived from an EMBL/GenBank/DDBJ whole genome shotgun (WGS) entry which is preliminary data.</text>
</comment>
<dbReference type="InterPro" id="IPR023214">
    <property type="entry name" value="HAD_sf"/>
</dbReference>
<evidence type="ECO:0000313" key="1">
    <source>
        <dbReference type="EMBL" id="EKX87488.1"/>
    </source>
</evidence>
<sequence length="268" mass="29921">MTPIKLLSSDLDGTIIFDRAIGPDSIQAIHQWQQAGNIAVCSTGKSITATRFALRDSGIEFDYNVLYTGAVVTDRHYNVLMSHTLPNALVSELVQKLSEEQGISVFATTLDTNDVRLYSSTPPELTTGILQYFDPMEYENIPHHTFVGIPIWVSAGDKTEETIQRLHTWILDTYGDVIDCHRNQDFLDIVPPNCTKATGLAWLMKHLRSTTSAAYETYSLGDSWNDIDMHHWADHSVSFPHSPAEIQEITETVAPTAADYIQSVLAHE</sequence>
<dbReference type="InterPro" id="IPR006379">
    <property type="entry name" value="HAD-SF_hydro_IIB"/>
</dbReference>
<dbReference type="EMBL" id="AMEM01000044">
    <property type="protein sequence ID" value="EKX87488.1"/>
    <property type="molecule type" value="Genomic_DNA"/>
</dbReference>
<protein>
    <submittedName>
        <fullName evidence="1">HAD hydrolase, family IIB</fullName>
    </submittedName>
</protein>
<dbReference type="GO" id="GO:0000287">
    <property type="term" value="F:magnesium ion binding"/>
    <property type="evidence" value="ECO:0007669"/>
    <property type="project" value="TreeGrafter"/>
</dbReference>
<dbReference type="RefSeq" id="WP_006062617.1">
    <property type="nucleotide sequence ID" value="NZ_KB290826.1"/>
</dbReference>
<dbReference type="Gene3D" id="3.30.1240.10">
    <property type="match status" value="1"/>
</dbReference>
<gene>
    <name evidence="1" type="ORF">HMPREF9997_02814</name>
</gene>
<dbReference type="PANTHER" id="PTHR10000:SF8">
    <property type="entry name" value="HAD SUPERFAMILY HYDROLASE-LIKE, TYPE 3"/>
    <property type="match status" value="1"/>
</dbReference>
<dbReference type="InterPro" id="IPR036412">
    <property type="entry name" value="HAD-like_sf"/>
</dbReference>
<dbReference type="OrthoDB" id="9806027at2"/>
<organism evidence="1 2">
    <name type="scientific">Corynebacterium durum F0235</name>
    <dbReference type="NCBI Taxonomy" id="1035195"/>
    <lineage>
        <taxon>Bacteria</taxon>
        <taxon>Bacillati</taxon>
        <taxon>Actinomycetota</taxon>
        <taxon>Actinomycetes</taxon>
        <taxon>Mycobacteriales</taxon>
        <taxon>Corynebacteriaceae</taxon>
        <taxon>Corynebacterium</taxon>
    </lineage>
</organism>
<dbReference type="PANTHER" id="PTHR10000">
    <property type="entry name" value="PHOSPHOSERINE PHOSPHATASE"/>
    <property type="match status" value="1"/>
</dbReference>
<dbReference type="HOGENOM" id="CLU_044146_3_2_11"/>
<reference evidence="1 2" key="1">
    <citation type="submission" date="2012-05" db="EMBL/GenBank/DDBJ databases">
        <authorList>
            <person name="Weinstock G."/>
            <person name="Sodergren E."/>
            <person name="Lobos E.A."/>
            <person name="Fulton L."/>
            <person name="Fulton R."/>
            <person name="Courtney L."/>
            <person name="Fronick C."/>
            <person name="O'Laughlin M."/>
            <person name="Godfrey J."/>
            <person name="Wilson R.M."/>
            <person name="Miner T."/>
            <person name="Farmer C."/>
            <person name="Delehaunty K."/>
            <person name="Cordes M."/>
            <person name="Minx P."/>
            <person name="Tomlinson C."/>
            <person name="Chen J."/>
            <person name="Wollam A."/>
            <person name="Pepin K.H."/>
            <person name="Bhonagiri V."/>
            <person name="Zhang X."/>
            <person name="Suruliraj S."/>
            <person name="Warren W."/>
            <person name="Mitreva M."/>
            <person name="Mardis E.R."/>
            <person name="Wilson R.K."/>
        </authorList>
    </citation>
    <scope>NUCLEOTIDE SEQUENCE [LARGE SCALE GENOMIC DNA]</scope>
    <source>
        <strain evidence="1 2">F0235</strain>
    </source>
</reference>
<keyword evidence="2" id="KW-1185">Reference proteome</keyword>
<dbReference type="eggNOG" id="COG0561">
    <property type="taxonomic scope" value="Bacteria"/>
</dbReference>
<dbReference type="GO" id="GO:0005829">
    <property type="term" value="C:cytosol"/>
    <property type="evidence" value="ECO:0007669"/>
    <property type="project" value="TreeGrafter"/>
</dbReference>
<dbReference type="NCBIfam" id="TIGR01484">
    <property type="entry name" value="HAD-SF-IIB"/>
    <property type="match status" value="1"/>
</dbReference>
<keyword evidence="1" id="KW-0378">Hydrolase</keyword>
<dbReference type="Pfam" id="PF08282">
    <property type="entry name" value="Hydrolase_3"/>
    <property type="match status" value="1"/>
</dbReference>
<evidence type="ECO:0000313" key="2">
    <source>
        <dbReference type="Proteomes" id="UP000010445"/>
    </source>
</evidence>
<name>L1M8B3_9CORY</name>